<dbReference type="PANTHER" id="PTHR47964:SF1">
    <property type="entry name" value="ATP-DEPENDENT DNA HELICASE HOMOLOG RECG, CHLOROPLASTIC"/>
    <property type="match status" value="1"/>
</dbReference>
<name>A0A1R4GBT7_9MICC</name>
<dbReference type="InterPro" id="IPR033454">
    <property type="entry name" value="RecG_wedge"/>
</dbReference>
<dbReference type="Proteomes" id="UP000195913">
    <property type="component" value="Unassembled WGS sequence"/>
</dbReference>
<evidence type="ECO:0000256" key="11">
    <source>
        <dbReference type="ARBA" id="ARBA00023235"/>
    </source>
</evidence>
<dbReference type="Pfam" id="PF19833">
    <property type="entry name" value="RecG_dom3_C"/>
    <property type="match status" value="1"/>
</dbReference>
<dbReference type="GO" id="GO:0006310">
    <property type="term" value="P:DNA recombination"/>
    <property type="evidence" value="ECO:0007669"/>
    <property type="project" value="UniProtKB-UniRule"/>
</dbReference>
<dbReference type="EC" id="5.6.2.4" evidence="13 15"/>
<evidence type="ECO:0000256" key="2">
    <source>
        <dbReference type="ARBA" id="ARBA00017846"/>
    </source>
</evidence>
<dbReference type="InterPro" id="IPR012340">
    <property type="entry name" value="NA-bd_OB-fold"/>
</dbReference>
<keyword evidence="9 15" id="KW-0233">DNA recombination</keyword>
<dbReference type="Pfam" id="PF17191">
    <property type="entry name" value="RecG_wedge"/>
    <property type="match status" value="1"/>
</dbReference>
<dbReference type="Gene3D" id="3.40.50.300">
    <property type="entry name" value="P-loop containing nucleotide triphosphate hydrolases"/>
    <property type="match status" value="2"/>
</dbReference>
<evidence type="ECO:0000313" key="20">
    <source>
        <dbReference type="Proteomes" id="UP000195913"/>
    </source>
</evidence>
<keyword evidence="8" id="KW-0238">DNA-binding</keyword>
<dbReference type="InterPro" id="IPR001650">
    <property type="entry name" value="Helicase_C-like"/>
</dbReference>
<evidence type="ECO:0000256" key="7">
    <source>
        <dbReference type="ARBA" id="ARBA00022840"/>
    </source>
</evidence>
<keyword evidence="10 15" id="KW-0234">DNA repair</keyword>
<evidence type="ECO:0000256" key="16">
    <source>
        <dbReference type="SAM" id="MobiDB-lite"/>
    </source>
</evidence>
<keyword evidence="11" id="KW-0413">Isomerase</keyword>
<keyword evidence="3 15" id="KW-0547">Nucleotide-binding</keyword>
<protein>
    <recommendedName>
        <fullName evidence="2 15">ATP-dependent DNA helicase RecG</fullName>
        <ecNumber evidence="13 15">5.6.2.4</ecNumber>
    </recommendedName>
</protein>
<keyword evidence="5 15" id="KW-0378">Hydrolase</keyword>
<dbReference type="InterPro" id="IPR004609">
    <property type="entry name" value="ATP-dep_DNA_helicase_RecG"/>
</dbReference>
<gene>
    <name evidence="19" type="ORF">FM101_09330</name>
</gene>
<dbReference type="GO" id="GO:0006281">
    <property type="term" value="P:DNA repair"/>
    <property type="evidence" value="ECO:0007669"/>
    <property type="project" value="UniProtKB-UniRule"/>
</dbReference>
<dbReference type="CDD" id="cd17992">
    <property type="entry name" value="DEXHc_RecG"/>
    <property type="match status" value="1"/>
</dbReference>
<evidence type="ECO:0000256" key="5">
    <source>
        <dbReference type="ARBA" id="ARBA00022801"/>
    </source>
</evidence>
<comment type="similarity">
    <text evidence="1 15">Belongs to the helicase family. RecG subfamily.</text>
</comment>
<dbReference type="InterPro" id="IPR027417">
    <property type="entry name" value="P-loop_NTPase"/>
</dbReference>
<evidence type="ECO:0000256" key="13">
    <source>
        <dbReference type="ARBA" id="ARBA00034808"/>
    </source>
</evidence>
<feature type="domain" description="Helicase ATP-binding" evidence="17">
    <location>
        <begin position="260"/>
        <end position="433"/>
    </location>
</feature>
<dbReference type="Pfam" id="PF00270">
    <property type="entry name" value="DEAD"/>
    <property type="match status" value="1"/>
</dbReference>
<dbReference type="GO" id="GO:0003677">
    <property type="term" value="F:DNA binding"/>
    <property type="evidence" value="ECO:0007669"/>
    <property type="project" value="UniProtKB-KW"/>
</dbReference>
<evidence type="ECO:0000256" key="6">
    <source>
        <dbReference type="ARBA" id="ARBA00022806"/>
    </source>
</evidence>
<evidence type="ECO:0000259" key="17">
    <source>
        <dbReference type="PROSITE" id="PS51192"/>
    </source>
</evidence>
<comment type="catalytic activity">
    <reaction evidence="12 15">
        <text>Couples ATP hydrolysis with the unwinding of duplex DNA by translocating in the 3'-5' direction.</text>
        <dbReference type="EC" id="5.6.2.4"/>
    </reaction>
</comment>
<dbReference type="SMART" id="SM00490">
    <property type="entry name" value="HELICc"/>
    <property type="match status" value="1"/>
</dbReference>
<dbReference type="CDD" id="cd04488">
    <property type="entry name" value="RecG_wedge_OBF"/>
    <property type="match status" value="1"/>
</dbReference>
<evidence type="ECO:0000256" key="9">
    <source>
        <dbReference type="ARBA" id="ARBA00023172"/>
    </source>
</evidence>
<keyword evidence="20" id="KW-1185">Reference proteome</keyword>
<organism evidence="19 20">
    <name type="scientific">Arthrobacter rhombi</name>
    <dbReference type="NCBI Taxonomy" id="71253"/>
    <lineage>
        <taxon>Bacteria</taxon>
        <taxon>Bacillati</taxon>
        <taxon>Actinomycetota</taxon>
        <taxon>Actinomycetes</taxon>
        <taxon>Micrococcales</taxon>
        <taxon>Micrococcaceae</taxon>
        <taxon>Arthrobacter</taxon>
    </lineage>
</organism>
<dbReference type="AlphaFoldDB" id="A0A1R4GBT7"/>
<evidence type="ECO:0000256" key="8">
    <source>
        <dbReference type="ARBA" id="ARBA00023125"/>
    </source>
</evidence>
<evidence type="ECO:0000313" key="19">
    <source>
        <dbReference type="EMBL" id="SJM65527.1"/>
    </source>
</evidence>
<keyword evidence="4 15" id="KW-0227">DNA damage</keyword>
<evidence type="ECO:0000256" key="4">
    <source>
        <dbReference type="ARBA" id="ARBA00022763"/>
    </source>
</evidence>
<dbReference type="InterPro" id="IPR047112">
    <property type="entry name" value="RecG/Mfd"/>
</dbReference>
<dbReference type="GO" id="GO:0005524">
    <property type="term" value="F:ATP binding"/>
    <property type="evidence" value="ECO:0007669"/>
    <property type="project" value="UniProtKB-KW"/>
</dbReference>
<dbReference type="SMART" id="SM00487">
    <property type="entry name" value="DEXDc"/>
    <property type="match status" value="1"/>
</dbReference>
<dbReference type="Pfam" id="PF00271">
    <property type="entry name" value="Helicase_C"/>
    <property type="match status" value="1"/>
</dbReference>
<reference evidence="19 20" key="1">
    <citation type="submission" date="2017-02" db="EMBL/GenBank/DDBJ databases">
        <authorList>
            <person name="Peterson S.W."/>
        </authorList>
    </citation>
    <scope>NUCLEOTIDE SEQUENCE [LARGE SCALE GENOMIC DNA]</scope>
    <source>
        <strain evidence="19 20">B Ar 00.02</strain>
    </source>
</reference>
<dbReference type="InterPro" id="IPR045562">
    <property type="entry name" value="RecG_dom3_C"/>
</dbReference>
<dbReference type="Gene3D" id="2.40.50.140">
    <property type="entry name" value="Nucleic acid-binding proteins"/>
    <property type="match status" value="1"/>
</dbReference>
<dbReference type="GO" id="GO:0016887">
    <property type="term" value="F:ATP hydrolysis activity"/>
    <property type="evidence" value="ECO:0007669"/>
    <property type="project" value="RHEA"/>
</dbReference>
<accession>A0A1R4GBT7</accession>
<comment type="function">
    <text evidence="15">Plays a critical role in recombination and DNA repair. Helps process Holliday junction intermediates to mature products by catalyzing branch migration. Has replication fork regression activity, unwinds stalled or blocked replication forks to make a HJ that can be resolved. Has a DNA unwinding activity characteristic of a DNA helicase with 3'-5' polarity.</text>
</comment>
<keyword evidence="7 15" id="KW-0067">ATP-binding</keyword>
<dbReference type="InterPro" id="IPR014001">
    <property type="entry name" value="Helicase_ATP-bd"/>
</dbReference>
<evidence type="ECO:0000256" key="14">
    <source>
        <dbReference type="ARBA" id="ARBA00048988"/>
    </source>
</evidence>
<dbReference type="PANTHER" id="PTHR47964">
    <property type="entry name" value="ATP-DEPENDENT DNA HELICASE HOMOLOG RECG, CHLOROPLASTIC"/>
    <property type="match status" value="1"/>
</dbReference>
<evidence type="ECO:0000256" key="15">
    <source>
        <dbReference type="RuleBase" id="RU363016"/>
    </source>
</evidence>
<feature type="region of interest" description="Disordered" evidence="16">
    <location>
        <begin position="486"/>
        <end position="515"/>
    </location>
</feature>
<dbReference type="SUPFAM" id="SSF50249">
    <property type="entry name" value="Nucleic acid-binding proteins"/>
    <property type="match status" value="1"/>
</dbReference>
<evidence type="ECO:0000256" key="1">
    <source>
        <dbReference type="ARBA" id="ARBA00007504"/>
    </source>
</evidence>
<evidence type="ECO:0000256" key="3">
    <source>
        <dbReference type="ARBA" id="ARBA00022741"/>
    </source>
</evidence>
<comment type="catalytic activity">
    <reaction evidence="14 15">
        <text>ATP + H2O = ADP + phosphate + H(+)</text>
        <dbReference type="Rhea" id="RHEA:13065"/>
        <dbReference type="ChEBI" id="CHEBI:15377"/>
        <dbReference type="ChEBI" id="CHEBI:15378"/>
        <dbReference type="ChEBI" id="CHEBI:30616"/>
        <dbReference type="ChEBI" id="CHEBI:43474"/>
        <dbReference type="ChEBI" id="CHEBI:456216"/>
        <dbReference type="EC" id="5.6.2.4"/>
    </reaction>
</comment>
<evidence type="ECO:0000259" key="18">
    <source>
        <dbReference type="PROSITE" id="PS51194"/>
    </source>
</evidence>
<dbReference type="EMBL" id="FUHW01000032">
    <property type="protein sequence ID" value="SJM65527.1"/>
    <property type="molecule type" value="Genomic_DNA"/>
</dbReference>
<feature type="domain" description="Helicase C-terminal" evidence="18">
    <location>
        <begin position="495"/>
        <end position="647"/>
    </location>
</feature>
<evidence type="ECO:0000256" key="10">
    <source>
        <dbReference type="ARBA" id="ARBA00023204"/>
    </source>
</evidence>
<dbReference type="SUPFAM" id="SSF52540">
    <property type="entry name" value="P-loop containing nucleoside triphosphate hydrolases"/>
    <property type="match status" value="2"/>
</dbReference>
<dbReference type="GO" id="GO:0043138">
    <property type="term" value="F:3'-5' DNA helicase activity"/>
    <property type="evidence" value="ECO:0007669"/>
    <property type="project" value="UniProtKB-EC"/>
</dbReference>
<dbReference type="PROSITE" id="PS51194">
    <property type="entry name" value="HELICASE_CTER"/>
    <property type="match status" value="1"/>
</dbReference>
<dbReference type="NCBIfam" id="TIGR00643">
    <property type="entry name" value="recG"/>
    <property type="match status" value="1"/>
</dbReference>
<dbReference type="PROSITE" id="PS51192">
    <property type="entry name" value="HELICASE_ATP_BIND_1"/>
    <property type="match status" value="1"/>
</dbReference>
<proteinExistence type="inferred from homology"/>
<sequence>MAKAFHIETCGELLHHFPRRYLDVGELTRIDELPFGETVTVVARVVSSEQRRMQRRKGMLLQVAVEDELGDTQGRLNMTFFNGYKAAKELTHGTVAMFSGKVGAYRQTLQLAQPEYALLETAEDAEPRPIPIYPATAAVSSQALRGMMDLVLAGVSSTTYPDPVPESLREQHRLPELARALHAVHAPDTVAHGEAAKKRFRYDEALVLQLALAERRAHRFRQPATARVGGVDGILNAFEAALPFTLTEGQIRAGMEISADLARQRPMNRLLQGEVGSGKTVVALRAMLQVIDAGAQTALMAPTEVLAQQHYASISKMLGPLGRAGQLDGHPNGTRVDLLTGSMPAAQRKEVLLRVASGETGILIGTHALLSENVIFAELGFVVVDEQHRFGVEQRDTLRAKGSIQPHMLVMTATPIPRTVAITVFGDLEISTLSELPAGRAPTSTYVVDLHDERYRDRMFALMREEVDQGHQVYLVCPRISEQATEEGMAPGLNGSEAMGSDTGSEGANLPGLPAPPKATVEEMYQRVANMPLFNGVGIDTLHGRMTTEEKAASMSGFESGETGILISTTVIEVGVDVPNATAMVILDADSFGVSQLHQLRGRVGRGGLPGTCLLASWLPQEHPSLQRLAAVAKTTDGFELAEVDLAERREGDVLGARQSGTQNTLKILRVVRDRKIITAARTDAEKIVESIGGLAAHPGLRQLVHSWVDDDMQAFLERG</sequence>
<dbReference type="InterPro" id="IPR011545">
    <property type="entry name" value="DEAD/DEAH_box_helicase_dom"/>
</dbReference>
<keyword evidence="6 15" id="KW-0347">Helicase</keyword>
<evidence type="ECO:0000256" key="12">
    <source>
        <dbReference type="ARBA" id="ARBA00034617"/>
    </source>
</evidence>